<keyword evidence="1 4" id="KW-0963">Cytoplasm</keyword>
<gene>
    <name evidence="4" type="primary">ureE</name>
    <name evidence="7" type="ORF">MicloDRAFT_00061760</name>
</gene>
<comment type="function">
    <text evidence="4">Involved in urease metallocenter assembly. Binds nickel. Probably functions as a nickel donor during metallocenter assembly.</text>
</comment>
<evidence type="ECO:0000256" key="1">
    <source>
        <dbReference type="ARBA" id="ARBA00022490"/>
    </source>
</evidence>
<dbReference type="PATRIC" id="fig|864069.3.peg.6611"/>
<dbReference type="SMART" id="SM00988">
    <property type="entry name" value="UreE_N"/>
    <property type="match status" value="1"/>
</dbReference>
<feature type="compositionally biased region" description="Basic residues" evidence="5">
    <location>
        <begin position="171"/>
        <end position="183"/>
    </location>
</feature>
<reference evidence="7 8" key="1">
    <citation type="submission" date="2012-02" db="EMBL/GenBank/DDBJ databases">
        <title>Improved High-Quality Draft sequence of Microvirga sp. WSM3557.</title>
        <authorList>
            <consortium name="US DOE Joint Genome Institute"/>
            <person name="Lucas S."/>
            <person name="Han J."/>
            <person name="Lapidus A."/>
            <person name="Cheng J.-F."/>
            <person name="Goodwin L."/>
            <person name="Pitluck S."/>
            <person name="Peters L."/>
            <person name="Zhang X."/>
            <person name="Detter J.C."/>
            <person name="Han C."/>
            <person name="Tapia R."/>
            <person name="Land M."/>
            <person name="Hauser L."/>
            <person name="Kyrpides N."/>
            <person name="Ivanova N."/>
            <person name="Pagani I."/>
            <person name="Brau L."/>
            <person name="Yates R."/>
            <person name="O'Hara G."/>
            <person name="Rui T."/>
            <person name="Howieson J."/>
            <person name="Reeve W."/>
            <person name="Woyke T."/>
        </authorList>
    </citation>
    <scope>NUCLEOTIDE SEQUENCE [LARGE SCALE GENOMIC DNA]</scope>
    <source>
        <strain evidence="7 8">WSM3557</strain>
    </source>
</reference>
<sequence length="223" mass="24882">MPRVTTIVRRPAVKADRVVDTISLDHEARNRRQGKLKAEGGTEILLDLDMETTINDGDALRLEDGQLVQVKAAAESLLEVRAENPLRLTRLAWHLGSSHGLVEVTADALYVENNPAVAELVRGQGCTATPVERPFKPERSAHVCDHDHGHHHHHHDHGHSHSHSHSESHSHAHSHSHEHHNHGHAHDHEHKHGHDHHHDHGHHHEHGPGCGCGGHHHGHKHDH</sequence>
<name>I4YNA7_9HYPH</name>
<dbReference type="GO" id="GO:0051082">
    <property type="term" value="F:unfolded protein binding"/>
    <property type="evidence" value="ECO:0007669"/>
    <property type="project" value="UniProtKB-UniRule"/>
</dbReference>
<dbReference type="HOGENOM" id="CLU_093757_1_0_5"/>
<keyword evidence="3 4" id="KW-0143">Chaperone</keyword>
<evidence type="ECO:0000313" key="7">
    <source>
        <dbReference type="EMBL" id="EIM25449.1"/>
    </source>
</evidence>
<dbReference type="Proteomes" id="UP000003947">
    <property type="component" value="Unassembled WGS sequence"/>
</dbReference>
<accession>I4YNA7</accession>
<dbReference type="GO" id="GO:0006457">
    <property type="term" value="P:protein folding"/>
    <property type="evidence" value="ECO:0007669"/>
    <property type="project" value="InterPro"/>
</dbReference>
<feature type="domain" description="UreE urease accessory N-terminal" evidence="6">
    <location>
        <begin position="3"/>
        <end position="68"/>
    </location>
</feature>
<dbReference type="InterPro" id="IPR036118">
    <property type="entry name" value="UreE_N_sf"/>
</dbReference>
<keyword evidence="2 4" id="KW-0533">Nickel</keyword>
<dbReference type="InterPro" id="IPR004029">
    <property type="entry name" value="UreE_N"/>
</dbReference>
<dbReference type="AlphaFoldDB" id="I4YNA7"/>
<evidence type="ECO:0000313" key="8">
    <source>
        <dbReference type="Proteomes" id="UP000003947"/>
    </source>
</evidence>
<dbReference type="SUPFAM" id="SSF69287">
    <property type="entry name" value="Urease metallochaperone UreE, N-terminal domain"/>
    <property type="match status" value="1"/>
</dbReference>
<dbReference type="EMBL" id="JH660647">
    <property type="protein sequence ID" value="EIM25449.1"/>
    <property type="molecule type" value="Genomic_DNA"/>
</dbReference>
<organism evidence="7 8">
    <name type="scientific">Microvirga lotononidis</name>
    <dbReference type="NCBI Taxonomy" id="864069"/>
    <lineage>
        <taxon>Bacteria</taxon>
        <taxon>Pseudomonadati</taxon>
        <taxon>Pseudomonadota</taxon>
        <taxon>Alphaproteobacteria</taxon>
        <taxon>Hyphomicrobiales</taxon>
        <taxon>Methylobacteriaceae</taxon>
        <taxon>Microvirga</taxon>
    </lineage>
</organism>
<dbReference type="InterPro" id="IPR012406">
    <property type="entry name" value="UreE"/>
</dbReference>
<feature type="compositionally biased region" description="Basic residues" evidence="5">
    <location>
        <begin position="149"/>
        <end position="163"/>
    </location>
</feature>
<evidence type="ECO:0000256" key="3">
    <source>
        <dbReference type="ARBA" id="ARBA00023186"/>
    </source>
</evidence>
<dbReference type="GO" id="GO:0016151">
    <property type="term" value="F:nickel cation binding"/>
    <property type="evidence" value="ECO:0007669"/>
    <property type="project" value="UniProtKB-UniRule"/>
</dbReference>
<comment type="similarity">
    <text evidence="4">Belongs to the UreE family.</text>
</comment>
<dbReference type="Gene3D" id="3.30.70.790">
    <property type="entry name" value="UreE, C-terminal domain"/>
    <property type="match status" value="1"/>
</dbReference>
<dbReference type="STRING" id="864069.MicloDRAFT_00061760"/>
<dbReference type="SUPFAM" id="SSF69737">
    <property type="entry name" value="Urease metallochaperone UreE, C-terminal domain"/>
    <property type="match status" value="1"/>
</dbReference>
<dbReference type="eggNOG" id="COG2371">
    <property type="taxonomic scope" value="Bacteria"/>
</dbReference>
<keyword evidence="8" id="KW-1185">Reference proteome</keyword>
<dbReference type="HAMAP" id="MF_00822">
    <property type="entry name" value="UreE"/>
    <property type="match status" value="1"/>
</dbReference>
<evidence type="ECO:0000256" key="4">
    <source>
        <dbReference type="HAMAP-Rule" id="MF_00822"/>
    </source>
</evidence>
<evidence type="ECO:0000259" key="6">
    <source>
        <dbReference type="SMART" id="SM00988"/>
    </source>
</evidence>
<proteinExistence type="inferred from homology"/>
<evidence type="ECO:0000256" key="5">
    <source>
        <dbReference type="SAM" id="MobiDB-lite"/>
    </source>
</evidence>
<dbReference type="Pfam" id="PF02814">
    <property type="entry name" value="UreE_N"/>
    <property type="match status" value="1"/>
</dbReference>
<dbReference type="RefSeq" id="WP_009493908.1">
    <property type="nucleotide sequence ID" value="NZ_CP141048.1"/>
</dbReference>
<feature type="compositionally biased region" description="Basic and acidic residues" evidence="5">
    <location>
        <begin position="184"/>
        <end position="198"/>
    </location>
</feature>
<dbReference type="GO" id="GO:0005737">
    <property type="term" value="C:cytoplasm"/>
    <property type="evidence" value="ECO:0007669"/>
    <property type="project" value="UniProtKB-SubCell"/>
</dbReference>
<evidence type="ECO:0000256" key="2">
    <source>
        <dbReference type="ARBA" id="ARBA00022596"/>
    </source>
</evidence>
<dbReference type="Gene3D" id="2.60.260.20">
    <property type="entry name" value="Urease metallochaperone UreE, N-terminal domain"/>
    <property type="match status" value="1"/>
</dbReference>
<dbReference type="OrthoDB" id="9802215at2"/>
<protein>
    <recommendedName>
        <fullName evidence="4">Urease accessory protein UreE</fullName>
    </recommendedName>
</protein>
<comment type="subcellular location">
    <subcellularLocation>
        <location evidence="4">Cytoplasm</location>
    </subcellularLocation>
</comment>
<feature type="region of interest" description="Disordered" evidence="5">
    <location>
        <begin position="141"/>
        <end position="207"/>
    </location>
</feature>